<name>A0A850R487_9LACO</name>
<feature type="domain" description="Type VII secretion system protein EssD-like" evidence="2">
    <location>
        <begin position="91"/>
        <end position="223"/>
    </location>
</feature>
<evidence type="ECO:0000313" key="3">
    <source>
        <dbReference type="EMBL" id="NVY96791.1"/>
    </source>
</evidence>
<evidence type="ECO:0000313" key="4">
    <source>
        <dbReference type="Proteomes" id="UP000563523"/>
    </source>
</evidence>
<reference evidence="3 4" key="1">
    <citation type="submission" date="2020-06" db="EMBL/GenBank/DDBJ databases">
        <authorList>
            <person name="Kang J."/>
        </authorList>
    </citation>
    <scope>NUCLEOTIDE SEQUENCE [LARGE SCALE GENOMIC DNA]</scope>
    <source>
        <strain evidence="3 4">DCY120</strain>
    </source>
</reference>
<evidence type="ECO:0000259" key="2">
    <source>
        <dbReference type="Pfam" id="PF13930"/>
    </source>
</evidence>
<sequence>MPQRRKKKAFPTSIWSRWAVIIILVIVGWGIGQQKTSKTPTQLTRTEVAQPASATSQQAKQSLANWTYQGHQVVAVNQNRPTFTAQDLSLQQGSWAQYGNLDNLNRATAAEALLGVDLMPTAPRERLYIRPTAYHNKKIRQGSRQFWLYNRCHLLGFQLTGQNNNPKNLMTGTRALNDPAMAYYENQMAHYLKQTHHHIRYEVEPIFRNQELLARGVHLQGQSVEDEDIKFNIYIFNVQAGVTLNYRNGTSIIQHN</sequence>
<keyword evidence="4" id="KW-1185">Reference proteome</keyword>
<dbReference type="Proteomes" id="UP000563523">
    <property type="component" value="Unassembled WGS sequence"/>
</dbReference>
<dbReference type="AlphaFoldDB" id="A0A850R487"/>
<dbReference type="Pfam" id="PF13930">
    <property type="entry name" value="Endonuclea_NS_2"/>
    <property type="match status" value="1"/>
</dbReference>
<feature type="transmembrane region" description="Helical" evidence="1">
    <location>
        <begin position="12"/>
        <end position="32"/>
    </location>
</feature>
<gene>
    <name evidence="3" type="ORF">HU830_06435</name>
</gene>
<dbReference type="InterPro" id="IPR044927">
    <property type="entry name" value="Endonuclea_NS_2"/>
</dbReference>
<keyword evidence="3" id="KW-0540">Nuclease</keyword>
<keyword evidence="1" id="KW-0812">Transmembrane</keyword>
<keyword evidence="3" id="KW-0255">Endonuclease</keyword>
<dbReference type="RefSeq" id="WP_176942947.1">
    <property type="nucleotide sequence ID" value="NZ_JABZEC010000005.1"/>
</dbReference>
<dbReference type="Gene3D" id="3.40.570.10">
    <property type="entry name" value="Extracellular Endonuclease, subunit A"/>
    <property type="match status" value="1"/>
</dbReference>
<proteinExistence type="predicted"/>
<evidence type="ECO:0000256" key="1">
    <source>
        <dbReference type="SAM" id="Phobius"/>
    </source>
</evidence>
<keyword evidence="1" id="KW-1133">Transmembrane helix</keyword>
<accession>A0A850R487</accession>
<organism evidence="3 4">
    <name type="scientific">Bombilactobacillus apium</name>
    <dbReference type="NCBI Taxonomy" id="2675299"/>
    <lineage>
        <taxon>Bacteria</taxon>
        <taxon>Bacillati</taxon>
        <taxon>Bacillota</taxon>
        <taxon>Bacilli</taxon>
        <taxon>Lactobacillales</taxon>
        <taxon>Lactobacillaceae</taxon>
        <taxon>Bombilactobacillus</taxon>
    </lineage>
</organism>
<keyword evidence="3" id="KW-0378">Hydrolase</keyword>
<keyword evidence="1" id="KW-0472">Membrane</keyword>
<dbReference type="InterPro" id="IPR044929">
    <property type="entry name" value="DNA/RNA_non-sp_Endonuclease_sf"/>
</dbReference>
<comment type="caution">
    <text evidence="3">The sequence shown here is derived from an EMBL/GenBank/DDBJ whole genome shotgun (WGS) entry which is preliminary data.</text>
</comment>
<protein>
    <submittedName>
        <fullName evidence="3">DNA/RNA non-specific endonuclease</fullName>
    </submittedName>
</protein>
<dbReference type="EMBL" id="JABZEC010000005">
    <property type="protein sequence ID" value="NVY96791.1"/>
    <property type="molecule type" value="Genomic_DNA"/>
</dbReference>
<dbReference type="GO" id="GO:0004519">
    <property type="term" value="F:endonuclease activity"/>
    <property type="evidence" value="ECO:0007669"/>
    <property type="project" value="UniProtKB-KW"/>
</dbReference>